<organism evidence="3 4">
    <name type="scientific">Bodo saltans</name>
    <name type="common">Flagellated protozoan</name>
    <dbReference type="NCBI Taxonomy" id="75058"/>
    <lineage>
        <taxon>Eukaryota</taxon>
        <taxon>Discoba</taxon>
        <taxon>Euglenozoa</taxon>
        <taxon>Kinetoplastea</taxon>
        <taxon>Metakinetoplastina</taxon>
        <taxon>Eubodonida</taxon>
        <taxon>Bodonidae</taxon>
        <taxon>Bodo</taxon>
    </lineage>
</organism>
<feature type="transmembrane region" description="Helical" evidence="2">
    <location>
        <begin position="290"/>
        <end position="312"/>
    </location>
</feature>
<evidence type="ECO:0000256" key="1">
    <source>
        <dbReference type="SAM" id="MobiDB-lite"/>
    </source>
</evidence>
<name>A0A0S4ITV0_BODSA</name>
<feature type="compositionally biased region" description="Polar residues" evidence="1">
    <location>
        <begin position="135"/>
        <end position="145"/>
    </location>
</feature>
<feature type="region of interest" description="Disordered" evidence="1">
    <location>
        <begin position="135"/>
        <end position="167"/>
    </location>
</feature>
<keyword evidence="2" id="KW-0472">Membrane</keyword>
<dbReference type="AlphaFoldDB" id="A0A0S4ITV0"/>
<keyword evidence="2" id="KW-1133">Transmembrane helix</keyword>
<dbReference type="OrthoDB" id="273617at2759"/>
<dbReference type="EMBL" id="CYKH01000420">
    <property type="protein sequence ID" value="CUF84520.1"/>
    <property type="molecule type" value="Genomic_DNA"/>
</dbReference>
<evidence type="ECO:0000313" key="4">
    <source>
        <dbReference type="Proteomes" id="UP000051952"/>
    </source>
</evidence>
<accession>A0A0S4ITV0</accession>
<dbReference type="VEuPathDB" id="TriTrypDB:BSAL_66310"/>
<evidence type="ECO:0000256" key="2">
    <source>
        <dbReference type="SAM" id="Phobius"/>
    </source>
</evidence>
<protein>
    <submittedName>
        <fullName evidence="3">Transmembrane protein, putative</fullName>
    </submittedName>
</protein>
<proteinExistence type="predicted"/>
<keyword evidence="4" id="KW-1185">Reference proteome</keyword>
<gene>
    <name evidence="3" type="ORF">BSAL_66310</name>
</gene>
<dbReference type="Proteomes" id="UP000051952">
    <property type="component" value="Unassembled WGS sequence"/>
</dbReference>
<keyword evidence="2 3" id="KW-0812">Transmembrane</keyword>
<reference evidence="4" key="1">
    <citation type="submission" date="2015-09" db="EMBL/GenBank/DDBJ databases">
        <authorList>
            <consortium name="Pathogen Informatics"/>
        </authorList>
    </citation>
    <scope>NUCLEOTIDE SEQUENCE [LARGE SCALE GENOMIC DNA]</scope>
    <source>
        <strain evidence="4">Lake Konstanz</strain>
    </source>
</reference>
<sequence>MATQEDIFRQQVVTLLSRCNNDVPTLMKSIARSLNECGRSDVRADVDSTGTVITVAQSPFHVSAHMTNFQNSLERLVADAKRELAAIVPPMTTAGRAANPTATVSSTLSTAKTTATTASGVISTSEQTIITTTVGATRDQSPAKTKSSKLPDPHAHRCFKNSKNPRDTLPTSQFNGNYLLYRYGGKFPKHGNYGFYRRYGYEGQGAVTSEFHHLPGGHETNRLRRRRVANFPIPMLIVVSRIRRIRGTRCPPPNLTVTISCIVTVGSSQSMEITGSTAAMGTKAKARSQANFITFLVVSAPMALICTLELFANGENGVIFVHYAKPSVI</sequence>
<evidence type="ECO:0000313" key="3">
    <source>
        <dbReference type="EMBL" id="CUF84520.1"/>
    </source>
</evidence>